<sequence length="185" mass="21325">MTFKNVFVLSPGRSGSKTFVEACLHLTNYSAAHESLSSKIGDERFAYPTNHIEADNRLTWFTGELAKRFREDVLYVDLIRDFNATVDSFHHRLQNSQYRASIMNAFAHGIIEKPKDWREDQGRDLARFYVETVQSNIELFLKDRPHHVVHLEDGGESFNEFLNIVGAEGNLEVARATWLEVHNAR</sequence>
<dbReference type="AlphaFoldDB" id="A0A6J6EKG4"/>
<organism evidence="1">
    <name type="scientific">freshwater metagenome</name>
    <dbReference type="NCBI Taxonomy" id="449393"/>
    <lineage>
        <taxon>unclassified sequences</taxon>
        <taxon>metagenomes</taxon>
        <taxon>ecological metagenomes</taxon>
    </lineage>
</organism>
<name>A0A6J6EKG4_9ZZZZ</name>
<evidence type="ECO:0000313" key="1">
    <source>
        <dbReference type="EMBL" id="CAB4577030.1"/>
    </source>
</evidence>
<dbReference type="InterPro" id="IPR027417">
    <property type="entry name" value="P-loop_NTPase"/>
</dbReference>
<protein>
    <submittedName>
        <fullName evidence="1">Unannotated protein</fullName>
    </submittedName>
</protein>
<gene>
    <name evidence="1" type="ORF">UFOPK1683_01010</name>
</gene>
<dbReference type="SUPFAM" id="SSF52540">
    <property type="entry name" value="P-loop containing nucleoside triphosphate hydrolases"/>
    <property type="match status" value="1"/>
</dbReference>
<reference evidence="1" key="1">
    <citation type="submission" date="2020-05" db="EMBL/GenBank/DDBJ databases">
        <authorList>
            <person name="Chiriac C."/>
            <person name="Salcher M."/>
            <person name="Ghai R."/>
            <person name="Kavagutti S V."/>
        </authorList>
    </citation>
    <scope>NUCLEOTIDE SEQUENCE</scope>
</reference>
<accession>A0A6J6EKG4</accession>
<proteinExistence type="predicted"/>
<dbReference type="EMBL" id="CAEZTL010000132">
    <property type="protein sequence ID" value="CAB4577030.1"/>
    <property type="molecule type" value="Genomic_DNA"/>
</dbReference>